<dbReference type="Gene3D" id="2.70.70.10">
    <property type="entry name" value="Glucose Permease (Domain IIA)"/>
    <property type="match status" value="1"/>
</dbReference>
<evidence type="ECO:0000259" key="2">
    <source>
        <dbReference type="Pfam" id="PF01551"/>
    </source>
</evidence>
<dbReference type="Proteomes" id="UP000228510">
    <property type="component" value="Unassembled WGS sequence"/>
</dbReference>
<dbReference type="EMBL" id="PFAT01000028">
    <property type="protein sequence ID" value="PIR92351.1"/>
    <property type="molecule type" value="Genomic_DNA"/>
</dbReference>
<evidence type="ECO:0000256" key="1">
    <source>
        <dbReference type="SAM" id="Phobius"/>
    </source>
</evidence>
<dbReference type="SUPFAM" id="SSF51261">
    <property type="entry name" value="Duplicated hybrid motif"/>
    <property type="match status" value="1"/>
</dbReference>
<evidence type="ECO:0000313" key="4">
    <source>
        <dbReference type="Proteomes" id="UP000228510"/>
    </source>
</evidence>
<dbReference type="Pfam" id="PF01551">
    <property type="entry name" value="Peptidase_M23"/>
    <property type="match status" value="1"/>
</dbReference>
<sequence length="228" mass="24783">MPKRYSLILIIFFTVIILLLLTVSFIYQTKQGASNALPSFIKQQPSLTANKPTNSADNLGQESLLQLPLSQGLERITKKPFGLKISPQNSPVAPEKFSGLHAGVDFEILPNEENIAVPVLAVCAGPLIYKQLVSGYGGVAIQRCVLAEQTVTALYGHLKLDGIAAKLNTEISAGDQIGILGKGYGSETSGERKHLHLGIHRGATIDLRGYVQSTKELEEWVDVMKYLK</sequence>
<evidence type="ECO:0000313" key="3">
    <source>
        <dbReference type="EMBL" id="PIR92351.1"/>
    </source>
</evidence>
<dbReference type="InterPro" id="IPR016047">
    <property type="entry name" value="M23ase_b-sheet_dom"/>
</dbReference>
<protein>
    <recommendedName>
        <fullName evidence="2">M23ase beta-sheet core domain-containing protein</fullName>
    </recommendedName>
</protein>
<proteinExistence type="predicted"/>
<accession>A0A2H0UZT6</accession>
<feature type="domain" description="M23ase beta-sheet core" evidence="2">
    <location>
        <begin position="101"/>
        <end position="202"/>
    </location>
</feature>
<comment type="caution">
    <text evidence="3">The sequence shown here is derived from an EMBL/GenBank/DDBJ whole genome shotgun (WGS) entry which is preliminary data.</text>
</comment>
<keyword evidence="1" id="KW-0812">Transmembrane</keyword>
<feature type="transmembrane region" description="Helical" evidence="1">
    <location>
        <begin position="7"/>
        <end position="27"/>
    </location>
</feature>
<dbReference type="InterPro" id="IPR011055">
    <property type="entry name" value="Dup_hybrid_motif"/>
</dbReference>
<dbReference type="AlphaFoldDB" id="A0A2H0UZT6"/>
<keyword evidence="1" id="KW-1133">Transmembrane helix</keyword>
<dbReference type="CDD" id="cd12797">
    <property type="entry name" value="M23_peptidase"/>
    <property type="match status" value="1"/>
</dbReference>
<gene>
    <name evidence="3" type="ORF">COU01_02130</name>
</gene>
<keyword evidence="1" id="KW-0472">Membrane</keyword>
<name>A0A2H0UZT6_9BACT</name>
<organism evidence="3 4">
    <name type="scientific">Candidatus Falkowbacteria bacterium CG10_big_fil_rev_8_21_14_0_10_44_15</name>
    <dbReference type="NCBI Taxonomy" id="1974569"/>
    <lineage>
        <taxon>Bacteria</taxon>
        <taxon>Candidatus Falkowiibacteriota</taxon>
    </lineage>
</organism>
<reference evidence="4" key="1">
    <citation type="submission" date="2017-09" db="EMBL/GenBank/DDBJ databases">
        <title>Depth-based differentiation of microbial function through sediment-hosted aquifers and enrichment of novel symbionts in the deep terrestrial subsurface.</title>
        <authorList>
            <person name="Probst A.J."/>
            <person name="Ladd B."/>
            <person name="Jarett J.K."/>
            <person name="Geller-Mcgrath D.E."/>
            <person name="Sieber C.M.K."/>
            <person name="Emerson J.B."/>
            <person name="Anantharaman K."/>
            <person name="Thomas B.C."/>
            <person name="Malmstrom R."/>
            <person name="Stieglmeier M."/>
            <person name="Klingl A."/>
            <person name="Woyke T."/>
            <person name="Ryan C.M."/>
            <person name="Banfield J.F."/>
        </authorList>
    </citation>
    <scope>NUCLEOTIDE SEQUENCE [LARGE SCALE GENOMIC DNA]</scope>
</reference>